<dbReference type="PANTHER" id="PTHR30319:SF1">
    <property type="entry name" value="TRANSCRIPTIONAL REPRESSOR PAAX"/>
    <property type="match status" value="1"/>
</dbReference>
<evidence type="ECO:0000313" key="3">
    <source>
        <dbReference type="Proteomes" id="UP001304340"/>
    </source>
</evidence>
<keyword evidence="3" id="KW-1185">Reference proteome</keyword>
<dbReference type="InterPro" id="IPR048846">
    <property type="entry name" value="PaaX-like_central"/>
</dbReference>
<dbReference type="Gene3D" id="3.30.70.2650">
    <property type="match status" value="1"/>
</dbReference>
<dbReference type="KEGG" id="sbil:SANBI_001638"/>
<proteinExistence type="predicted"/>
<accession>A0AAF1C588</accession>
<dbReference type="Proteomes" id="UP001304340">
    <property type="component" value="Chromosome"/>
</dbReference>
<dbReference type="Gene3D" id="1.10.10.10">
    <property type="entry name" value="Winged helix-like DNA-binding domain superfamily/Winged helix DNA-binding domain"/>
    <property type="match status" value="1"/>
</dbReference>
<sequence>MTPQISPRTVVEAFLPPAGDVPLAVVYDTANLAGLADQPVRLAIRRLVASGDVDQAGRGRAGTLSLTSTGRRRLQRDRESLTLARAQDAGDAPWDGHWRLMAVTTPERERAVRDTLRRGLHELGAVAISTGLYVSPHDLGSELTGDARPYLSTATTSDLDVRGATSPTVIAEMLWPSGPTIAAYATLDEALRRDASDPEVPVVVRMLLLADALEVAIRDDPLLPLELRGAPWAPSQTRTTWADRWETLSKESATPVYRGWWPPAAQA</sequence>
<dbReference type="PANTHER" id="PTHR30319">
    <property type="entry name" value="PHENYLACETIC ACID REGULATOR-RELATED TRANSCRIPTIONAL REPRESSOR"/>
    <property type="match status" value="1"/>
</dbReference>
<dbReference type="InterPro" id="IPR036388">
    <property type="entry name" value="WH-like_DNA-bd_sf"/>
</dbReference>
<organism evidence="2 3">
    <name type="scientific">Sanguibacter biliveldensis</name>
    <dbReference type="NCBI Taxonomy" id="3030830"/>
    <lineage>
        <taxon>Bacteria</taxon>
        <taxon>Bacillati</taxon>
        <taxon>Actinomycetota</taxon>
        <taxon>Actinomycetes</taxon>
        <taxon>Micrococcales</taxon>
        <taxon>Sanguibacteraceae</taxon>
        <taxon>Sanguibacter</taxon>
    </lineage>
</organism>
<name>A0AAF1C588_9MICO</name>
<dbReference type="AlphaFoldDB" id="A0AAF1C588"/>
<evidence type="ECO:0000313" key="2">
    <source>
        <dbReference type="EMBL" id="WPF83928.1"/>
    </source>
</evidence>
<protein>
    <submittedName>
        <fullName evidence="2">PaaX family transcriptional regulator</fullName>
    </submittedName>
</protein>
<dbReference type="Pfam" id="PF20803">
    <property type="entry name" value="PaaX_M"/>
    <property type="match status" value="1"/>
</dbReference>
<dbReference type="GO" id="GO:0006351">
    <property type="term" value="P:DNA-templated transcription"/>
    <property type="evidence" value="ECO:0007669"/>
    <property type="project" value="TreeGrafter"/>
</dbReference>
<dbReference type="RefSeq" id="WP_319160669.1">
    <property type="nucleotide sequence ID" value="NZ_CP138359.1"/>
</dbReference>
<gene>
    <name evidence="2" type="ORF">SANBI_001638</name>
</gene>
<feature type="domain" description="Transcriptional repressor PaaX-like central Cas2-like" evidence="1">
    <location>
        <begin position="92"/>
        <end position="144"/>
    </location>
</feature>
<reference evidence="3" key="1">
    <citation type="submission" date="2023-11" db="EMBL/GenBank/DDBJ databases">
        <authorList>
            <person name="Helweg L.P."/>
            <person name="Kiel A."/>
            <person name="Hitz F."/>
            <person name="Ruckert-Reed C."/>
            <person name="Busche T."/>
            <person name="Kaltschmidt B."/>
            <person name="Kaltschmidt C."/>
        </authorList>
    </citation>
    <scope>NUCLEOTIDE SEQUENCE [LARGE SCALE GENOMIC DNA]</scope>
    <source>
        <strain evidence="3">4.1</strain>
    </source>
</reference>
<dbReference type="EMBL" id="CP138359">
    <property type="protein sequence ID" value="WPF83928.1"/>
    <property type="molecule type" value="Genomic_DNA"/>
</dbReference>
<evidence type="ECO:0000259" key="1">
    <source>
        <dbReference type="Pfam" id="PF20803"/>
    </source>
</evidence>